<proteinExistence type="predicted"/>
<sequence length="278" mass="31455">MYKPISFVKPILSLIGLSLFSFAHAQNQQAQVPEPMPMKPQMTEFWEPEVKVITPGAMPANQMMPPPSDAIVLFDGKDLSKWRSKKDGGEAKWKVENGVFTVAKGTGDISTKQKFEDYQLHIEWQIPSDIQGQSQARGNSGVFLQDPSEEVKQPSDYWYEVQVLDNYNNRTYANGQAGSLYKQKTPLVNAMRKPGEWNVYDIIYTAPRFKEDGSLFSPARVTVIHNGVLVQNNAEIRGHTAYIGIPFYKKHGKAPITLQDHGDPSKPISFRNIWLREL</sequence>
<evidence type="ECO:0000256" key="1">
    <source>
        <dbReference type="SAM" id="SignalP"/>
    </source>
</evidence>
<name>A0A6C0GDA9_9BACT</name>
<keyword evidence="4" id="KW-1185">Reference proteome</keyword>
<evidence type="ECO:0000313" key="3">
    <source>
        <dbReference type="EMBL" id="QHT65793.1"/>
    </source>
</evidence>
<gene>
    <name evidence="3" type="ORF">GXP67_03495</name>
</gene>
<dbReference type="AlphaFoldDB" id="A0A6C0GDA9"/>
<dbReference type="KEGG" id="rhoz:GXP67_03495"/>
<evidence type="ECO:0000259" key="2">
    <source>
        <dbReference type="Pfam" id="PF06439"/>
    </source>
</evidence>
<keyword evidence="1" id="KW-0732">Signal</keyword>
<dbReference type="InterPro" id="IPR010496">
    <property type="entry name" value="AL/BT2_dom"/>
</dbReference>
<protein>
    <submittedName>
        <fullName evidence="3">DUF1080 domain-containing protein</fullName>
    </submittedName>
</protein>
<reference evidence="3 4" key="1">
    <citation type="submission" date="2020-01" db="EMBL/GenBank/DDBJ databases">
        <authorList>
            <person name="Kim M.K."/>
        </authorList>
    </citation>
    <scope>NUCLEOTIDE SEQUENCE [LARGE SCALE GENOMIC DNA]</scope>
    <source>
        <strain evidence="3 4">172606-1</strain>
    </source>
</reference>
<dbReference type="EMBL" id="CP048222">
    <property type="protein sequence ID" value="QHT65793.1"/>
    <property type="molecule type" value="Genomic_DNA"/>
</dbReference>
<dbReference type="Proteomes" id="UP000480178">
    <property type="component" value="Chromosome"/>
</dbReference>
<feature type="domain" description="3-keto-alpha-glucoside-1,2-lyase/3-keto-2-hydroxy-glucal hydratase" evidence="2">
    <location>
        <begin position="70"/>
        <end position="276"/>
    </location>
</feature>
<dbReference type="Gene3D" id="2.60.120.560">
    <property type="entry name" value="Exo-inulinase, domain 1"/>
    <property type="match status" value="1"/>
</dbReference>
<accession>A0A6C0GDA9</accession>
<dbReference type="Pfam" id="PF06439">
    <property type="entry name" value="3keto-disac_hyd"/>
    <property type="match status" value="1"/>
</dbReference>
<organism evidence="3 4">
    <name type="scientific">Rhodocytophaga rosea</name>
    <dbReference type="NCBI Taxonomy" id="2704465"/>
    <lineage>
        <taxon>Bacteria</taxon>
        <taxon>Pseudomonadati</taxon>
        <taxon>Bacteroidota</taxon>
        <taxon>Cytophagia</taxon>
        <taxon>Cytophagales</taxon>
        <taxon>Rhodocytophagaceae</taxon>
        <taxon>Rhodocytophaga</taxon>
    </lineage>
</organism>
<feature type="chain" id="PRO_5025573056" evidence="1">
    <location>
        <begin position="26"/>
        <end position="278"/>
    </location>
</feature>
<dbReference type="GO" id="GO:0016787">
    <property type="term" value="F:hydrolase activity"/>
    <property type="evidence" value="ECO:0007669"/>
    <property type="project" value="InterPro"/>
</dbReference>
<evidence type="ECO:0000313" key="4">
    <source>
        <dbReference type="Proteomes" id="UP000480178"/>
    </source>
</evidence>
<feature type="signal peptide" evidence="1">
    <location>
        <begin position="1"/>
        <end position="25"/>
    </location>
</feature>
<dbReference type="RefSeq" id="WP_162441871.1">
    <property type="nucleotide sequence ID" value="NZ_CP048222.1"/>
</dbReference>